<dbReference type="InterPro" id="IPR058240">
    <property type="entry name" value="rSAM_sf"/>
</dbReference>
<dbReference type="PIRSF" id="PIRSF004762">
    <property type="entry name" value="CHP00423"/>
    <property type="match status" value="1"/>
</dbReference>
<dbReference type="OrthoDB" id="9802027at2"/>
<keyword evidence="2" id="KW-0408">Iron</keyword>
<dbReference type="EMBL" id="BANX01000002">
    <property type="protein sequence ID" value="GAC66440.1"/>
    <property type="molecule type" value="Genomic_DNA"/>
</dbReference>
<dbReference type="RefSeq" id="WP_007616653.1">
    <property type="nucleotide sequence ID" value="NZ_BANX01000002.1"/>
</dbReference>
<dbReference type="PANTHER" id="PTHR43076:SF1">
    <property type="entry name" value="LIPOYL SYNTHASE 2"/>
    <property type="match status" value="1"/>
</dbReference>
<dbReference type="Proteomes" id="UP000011666">
    <property type="component" value="Unassembled WGS sequence"/>
</dbReference>
<comment type="caution">
    <text evidence="4">The sequence shown here is derived from an EMBL/GenBank/DDBJ whole genome shotgun (WGS) entry which is preliminary data.</text>
</comment>
<evidence type="ECO:0000313" key="4">
    <source>
        <dbReference type="EMBL" id="GAC66440.1"/>
    </source>
</evidence>
<evidence type="ECO:0000256" key="3">
    <source>
        <dbReference type="SAM" id="MobiDB-lite"/>
    </source>
</evidence>
<evidence type="ECO:0008006" key="6">
    <source>
        <dbReference type="Google" id="ProtNLM"/>
    </source>
</evidence>
<gene>
    <name evidence="4" type="ORF">GS4_02_01510</name>
</gene>
<keyword evidence="2" id="KW-0479">Metal-binding</keyword>
<dbReference type="InterPro" id="IPR034405">
    <property type="entry name" value="F420"/>
</dbReference>
<reference evidence="4 5" key="1">
    <citation type="submission" date="2013-01" db="EMBL/GenBank/DDBJ databases">
        <title>Whole genome shotgun sequence of Gordonia soli NBRC 108243.</title>
        <authorList>
            <person name="Isaki-Nakamura S."/>
            <person name="Hosoyama A."/>
            <person name="Tsuchikane K."/>
            <person name="Ando Y."/>
            <person name="Baba S."/>
            <person name="Ohji S."/>
            <person name="Hamada M."/>
            <person name="Tamura T."/>
            <person name="Yamazoe A."/>
            <person name="Yamazaki S."/>
            <person name="Fujita N."/>
        </authorList>
    </citation>
    <scope>NUCLEOTIDE SEQUENCE [LARGE SCALE GENOMIC DNA]</scope>
    <source>
        <strain evidence="4 5">NBRC 108243</strain>
    </source>
</reference>
<feature type="region of interest" description="Disordered" evidence="3">
    <location>
        <begin position="342"/>
        <end position="373"/>
    </location>
</feature>
<name>M0QD08_9ACTN</name>
<dbReference type="GO" id="GO:0051539">
    <property type="term" value="F:4 iron, 4 sulfur cluster binding"/>
    <property type="evidence" value="ECO:0007669"/>
    <property type="project" value="UniProtKB-KW"/>
</dbReference>
<dbReference type="eggNOG" id="COG1060">
    <property type="taxonomic scope" value="Bacteria"/>
</dbReference>
<dbReference type="PANTHER" id="PTHR43076">
    <property type="entry name" value="FO SYNTHASE (COFH)"/>
    <property type="match status" value="1"/>
</dbReference>
<evidence type="ECO:0000256" key="2">
    <source>
        <dbReference type="ARBA" id="ARBA00022485"/>
    </source>
</evidence>
<dbReference type="Gene3D" id="3.20.20.70">
    <property type="entry name" value="Aldolase class I"/>
    <property type="match status" value="1"/>
</dbReference>
<protein>
    <recommendedName>
        <fullName evidence="6">FO synthase</fullName>
    </recommendedName>
</protein>
<dbReference type="SUPFAM" id="SSF102114">
    <property type="entry name" value="Radical SAM enzymes"/>
    <property type="match status" value="1"/>
</dbReference>
<comment type="cofactor">
    <cofactor evidence="1">
        <name>[4Fe-4S] cluster</name>
        <dbReference type="ChEBI" id="CHEBI:49883"/>
    </cofactor>
</comment>
<dbReference type="InterPro" id="IPR013785">
    <property type="entry name" value="Aldolase_TIM"/>
</dbReference>
<keyword evidence="2" id="KW-0411">Iron-sulfur</keyword>
<keyword evidence="2" id="KW-0004">4Fe-4S</keyword>
<dbReference type="GO" id="GO:0044689">
    <property type="term" value="F:7,8-didemethyl-8-hydroxy-5-deazariboflavin synthase activity"/>
    <property type="evidence" value="ECO:0007669"/>
    <property type="project" value="TreeGrafter"/>
</dbReference>
<evidence type="ECO:0000313" key="5">
    <source>
        <dbReference type="Proteomes" id="UP000011666"/>
    </source>
</evidence>
<organism evidence="4 5">
    <name type="scientific">Gordonia soli NBRC 108243</name>
    <dbReference type="NCBI Taxonomy" id="1223545"/>
    <lineage>
        <taxon>Bacteria</taxon>
        <taxon>Bacillati</taxon>
        <taxon>Actinomycetota</taxon>
        <taxon>Actinomycetes</taxon>
        <taxon>Mycobacteriales</taxon>
        <taxon>Gordoniaceae</taxon>
        <taxon>Gordonia</taxon>
    </lineage>
</organism>
<keyword evidence="5" id="KW-1185">Reference proteome</keyword>
<dbReference type="STRING" id="1223545.GS4_02_01510"/>
<dbReference type="AlphaFoldDB" id="M0QD08"/>
<evidence type="ECO:0000256" key="1">
    <source>
        <dbReference type="ARBA" id="ARBA00001966"/>
    </source>
</evidence>
<proteinExistence type="predicted"/>
<accession>M0QD08</accession>
<sequence length="373" mass="39942">MVLREWARDDLAPVADVRAALRRVAVDPSALTDDEWVALLGADGDELEELAALADAARRRSVSDPEALTFVVNRNMETASVVDATSPTVEDLAREAWHLGATEICIQGPLPVEADADGYLDLIRRIHGAAPGLHLHAFRPPEIVDAAARRGITVADFLTEARDAGLGSVPGTAAQVLDDEVRSALSGGMAPPVDDWVEVITTAHRSGLFSTATLLYGHVETPVHQVRHLRRLVEIQRSTKGFSELIVMPLLPQNAPPPVAGIAGATVSRRETRAVHAVARLMTVGAFDHLQVAWTKVEPDTVDMLLRGGADDLGGLLLDGLLRPDAGQEAGRELDLDEVGAIADRAGRTPRQRTTAYTAPPADRTLPLPRVRA</sequence>